<reference evidence="2" key="1">
    <citation type="submission" date="2020-09" db="EMBL/GenBank/DDBJ databases">
        <title>Whole genome shotgun sequence of Streptomyces xanthophaeus NBRC 12829.</title>
        <authorList>
            <person name="Komaki H."/>
            <person name="Tamura T."/>
        </authorList>
    </citation>
    <scope>NUCLEOTIDE SEQUENCE</scope>
    <source>
        <strain evidence="2">NBRC 12829</strain>
    </source>
</reference>
<feature type="compositionally biased region" description="Low complexity" evidence="1">
    <location>
        <begin position="26"/>
        <end position="41"/>
    </location>
</feature>
<gene>
    <name evidence="2" type="ORF">Sxan_62130</name>
</gene>
<organism evidence="2 3">
    <name type="scientific">Streptomyces xanthophaeus</name>
    <dbReference type="NCBI Taxonomy" id="67385"/>
    <lineage>
        <taxon>Bacteria</taxon>
        <taxon>Bacillati</taxon>
        <taxon>Actinomycetota</taxon>
        <taxon>Actinomycetes</taxon>
        <taxon>Kitasatosporales</taxon>
        <taxon>Streptomycetaceae</taxon>
        <taxon>Streptomyces</taxon>
    </lineage>
</organism>
<sequence length="110" mass="11136">MVKEEKSPIAGSTPAMTEKEMASGISARATTSPPSTSVRSTFGESQAGRRGARGHGGEAGAGTAEGMAERPVVSWGRSEECTGLSPAPGARACRGARPVARVGLAEGPRR</sequence>
<feature type="compositionally biased region" description="Low complexity" evidence="1">
    <location>
        <begin position="86"/>
        <end position="103"/>
    </location>
</feature>
<evidence type="ECO:0000313" key="2">
    <source>
        <dbReference type="EMBL" id="GHI88849.1"/>
    </source>
</evidence>
<keyword evidence="3" id="KW-1185">Reference proteome</keyword>
<dbReference type="AlphaFoldDB" id="A0A919LLR1"/>
<proteinExistence type="predicted"/>
<name>A0A919LLR1_9ACTN</name>
<feature type="compositionally biased region" description="Low complexity" evidence="1">
    <location>
        <begin position="61"/>
        <end position="70"/>
    </location>
</feature>
<evidence type="ECO:0000256" key="1">
    <source>
        <dbReference type="SAM" id="MobiDB-lite"/>
    </source>
</evidence>
<accession>A0A919LLR1</accession>
<evidence type="ECO:0000313" key="3">
    <source>
        <dbReference type="Proteomes" id="UP000600026"/>
    </source>
</evidence>
<feature type="region of interest" description="Disordered" evidence="1">
    <location>
        <begin position="1"/>
        <end position="110"/>
    </location>
</feature>
<comment type="caution">
    <text evidence="2">The sequence shown here is derived from an EMBL/GenBank/DDBJ whole genome shotgun (WGS) entry which is preliminary data.</text>
</comment>
<protein>
    <submittedName>
        <fullName evidence="2">Uncharacterized protein</fullName>
    </submittedName>
</protein>
<dbReference type="Proteomes" id="UP000600026">
    <property type="component" value="Unassembled WGS sequence"/>
</dbReference>
<dbReference type="EMBL" id="BNEE01000006">
    <property type="protein sequence ID" value="GHI88849.1"/>
    <property type="molecule type" value="Genomic_DNA"/>
</dbReference>